<organism evidence="1 2">
    <name type="scientific">Rhizobium leguminosarum</name>
    <dbReference type="NCBI Taxonomy" id="384"/>
    <lineage>
        <taxon>Bacteria</taxon>
        <taxon>Pseudomonadati</taxon>
        <taxon>Pseudomonadota</taxon>
        <taxon>Alphaproteobacteria</taxon>
        <taxon>Hyphomicrobiales</taxon>
        <taxon>Rhizobiaceae</taxon>
        <taxon>Rhizobium/Agrobacterium group</taxon>
        <taxon>Rhizobium</taxon>
    </lineage>
</organism>
<dbReference type="EMBL" id="WXXP01000003">
    <property type="protein sequence ID" value="NEK49616.1"/>
    <property type="molecule type" value="Genomic_DNA"/>
</dbReference>
<reference evidence="1 2" key="1">
    <citation type="submission" date="2020-01" db="EMBL/GenBank/DDBJ databases">
        <title>Rhizobium genotypes associated with high levels of biological nitrogen fixation by grain legumes in a temperate-maritime cropping system.</title>
        <authorList>
            <person name="Maluk M."/>
            <person name="Francesc Ferrando Molina F."/>
            <person name="Lopez Del Egido L."/>
            <person name="Lafos M."/>
            <person name="Langarica-Fuentes A."/>
            <person name="Gebre Yohannes G."/>
            <person name="Young M.W."/>
            <person name="Martin P."/>
            <person name="Gantlett R."/>
            <person name="Kenicer G."/>
            <person name="Hawes C."/>
            <person name="Begg G.S."/>
            <person name="Quilliam R.S."/>
            <person name="Squire G.R."/>
            <person name="Poole P.S."/>
            <person name="Young P.W."/>
            <person name="Iannetta P.M."/>
            <person name="James E.K."/>
        </authorList>
    </citation>
    <scope>NUCLEOTIDE SEQUENCE [LARGE SCALE GENOMIC DNA]</scope>
    <source>
        <strain evidence="1 2">JHI944</strain>
    </source>
</reference>
<dbReference type="AlphaFoldDB" id="A0A6P0DDD0"/>
<dbReference type="InterPro" id="IPR009061">
    <property type="entry name" value="DNA-bd_dom_put_sf"/>
</dbReference>
<dbReference type="SUPFAM" id="SSF46955">
    <property type="entry name" value="Putative DNA-binding domain"/>
    <property type="match status" value="1"/>
</dbReference>
<comment type="caution">
    <text evidence="1">The sequence shown here is derived from an EMBL/GenBank/DDBJ whole genome shotgun (WGS) entry which is preliminary data.</text>
</comment>
<dbReference type="RefSeq" id="WP_094230824.1">
    <property type="nucleotide sequence ID" value="NZ_WXXP01000003.1"/>
</dbReference>
<evidence type="ECO:0008006" key="3">
    <source>
        <dbReference type="Google" id="ProtNLM"/>
    </source>
</evidence>
<name>A0A6P0DDD0_RHILE</name>
<dbReference type="Proteomes" id="UP000471409">
    <property type="component" value="Unassembled WGS sequence"/>
</dbReference>
<dbReference type="InterPro" id="IPR036388">
    <property type="entry name" value="WH-like_DNA-bd_sf"/>
</dbReference>
<dbReference type="Gene3D" id="1.10.10.10">
    <property type="entry name" value="Winged helix-like DNA-binding domain superfamily/Winged helix DNA-binding domain"/>
    <property type="match status" value="1"/>
</dbReference>
<proteinExistence type="predicted"/>
<evidence type="ECO:0000313" key="1">
    <source>
        <dbReference type="EMBL" id="NEK49616.1"/>
    </source>
</evidence>
<accession>A0A6P0DDD0</accession>
<sequence>MKELTEAEIDELIDRFPLPNDRDDAILGLGDTALALGVSLPTMQRYLKIGLPAIKQGGIGRLWRIRLAAAWAWREALIAERVESKAKVQKARSALACQRP</sequence>
<evidence type="ECO:0000313" key="2">
    <source>
        <dbReference type="Proteomes" id="UP000471409"/>
    </source>
</evidence>
<gene>
    <name evidence="1" type="ORF">GUK36_09270</name>
</gene>
<protein>
    <recommendedName>
        <fullName evidence="3">DNA-binding protein</fullName>
    </recommendedName>
</protein>